<evidence type="ECO:0000259" key="3">
    <source>
        <dbReference type="SMART" id="SM01007"/>
    </source>
</evidence>
<feature type="domain" description="Class II aldolase/adducin N-terminal" evidence="3">
    <location>
        <begin position="56"/>
        <end position="261"/>
    </location>
</feature>
<evidence type="ECO:0000256" key="2">
    <source>
        <dbReference type="ARBA" id="ARBA00023239"/>
    </source>
</evidence>
<dbReference type="Pfam" id="PF00596">
    <property type="entry name" value="Aldolase_II"/>
    <property type="match status" value="1"/>
</dbReference>
<dbReference type="InterPro" id="IPR050197">
    <property type="entry name" value="Aldolase_class_II_sugar_metab"/>
</dbReference>
<dbReference type="GO" id="GO:0019323">
    <property type="term" value="P:pentose catabolic process"/>
    <property type="evidence" value="ECO:0007669"/>
    <property type="project" value="TreeGrafter"/>
</dbReference>
<gene>
    <name evidence="4" type="ORF">DFJ43DRAFT_1058031</name>
</gene>
<sequence length="321" mass="33884">MGNWYVHKKSVCIIRRADYFAMKIASLRNTLPLALCASLLAYGQVSPSTNVTTVATDLLDASHILHFLDVVDAFGHVSARNPDNASQFIMSFAIAPALATSQDLVTYEIDNATAIQLTFNTSVTGVAVPAGFVERYIHSQIYNAFPEVTAIVHAHTTNVISFAAVGVGLKAQMGVAGSVGALTNGTPIFDYDALPVEILPEDAPHNLLVGNVPLGDALAGTFQNGSAVVLMKGHGMAVQGTSVRDVVYRAYYTMENANVQSMATLLGALTPGAASAPAGLSARDASDSAISDEGESLLDRAWALWTGQVDQVPLYINDLRS</sequence>
<dbReference type="SMART" id="SM01007">
    <property type="entry name" value="Aldolase_II"/>
    <property type="match status" value="1"/>
</dbReference>
<keyword evidence="5" id="KW-1185">Reference proteome</keyword>
<dbReference type="InterPro" id="IPR036409">
    <property type="entry name" value="Aldolase_II/adducin_N_sf"/>
</dbReference>
<evidence type="ECO:0000313" key="5">
    <source>
        <dbReference type="Proteomes" id="UP001176059"/>
    </source>
</evidence>
<dbReference type="GO" id="GO:0016832">
    <property type="term" value="F:aldehyde-lyase activity"/>
    <property type="evidence" value="ECO:0007669"/>
    <property type="project" value="TreeGrafter"/>
</dbReference>
<reference evidence="4" key="2">
    <citation type="journal article" date="2023" name="Proc. Natl. Acad. Sci. U.S.A.">
        <title>A global phylogenomic analysis of the shiitake genus Lentinula.</title>
        <authorList>
            <person name="Sierra-Patev S."/>
            <person name="Min B."/>
            <person name="Naranjo-Ortiz M."/>
            <person name="Looney B."/>
            <person name="Konkel Z."/>
            <person name="Slot J.C."/>
            <person name="Sakamoto Y."/>
            <person name="Steenwyk J.L."/>
            <person name="Rokas A."/>
            <person name="Carro J."/>
            <person name="Camarero S."/>
            <person name="Ferreira P."/>
            <person name="Molpeceres G."/>
            <person name="Ruiz-Duenas F.J."/>
            <person name="Serrano A."/>
            <person name="Henrissat B."/>
            <person name="Drula E."/>
            <person name="Hughes K.W."/>
            <person name="Mata J.L."/>
            <person name="Ishikawa N.K."/>
            <person name="Vargas-Isla R."/>
            <person name="Ushijima S."/>
            <person name="Smith C.A."/>
            <person name="Donoghue J."/>
            <person name="Ahrendt S."/>
            <person name="Andreopoulos W."/>
            <person name="He G."/>
            <person name="LaButti K."/>
            <person name="Lipzen A."/>
            <person name="Ng V."/>
            <person name="Riley R."/>
            <person name="Sandor L."/>
            <person name="Barry K."/>
            <person name="Martinez A.T."/>
            <person name="Xiao Y."/>
            <person name="Gibbons J.G."/>
            <person name="Terashima K."/>
            <person name="Grigoriev I.V."/>
            <person name="Hibbett D."/>
        </authorList>
    </citation>
    <scope>NUCLEOTIDE SEQUENCE</scope>
    <source>
        <strain evidence="4">ET3784</strain>
    </source>
</reference>
<comment type="caution">
    <text evidence="4">The sequence shown here is derived from an EMBL/GenBank/DDBJ whole genome shotgun (WGS) entry which is preliminary data.</text>
</comment>
<protein>
    <submittedName>
        <fullName evidence="4">Arad-like aldolase/epimerase</fullName>
    </submittedName>
</protein>
<dbReference type="Proteomes" id="UP001176059">
    <property type="component" value="Unassembled WGS sequence"/>
</dbReference>
<reference evidence="4" key="1">
    <citation type="submission" date="2022-08" db="EMBL/GenBank/DDBJ databases">
        <authorList>
            <consortium name="DOE Joint Genome Institute"/>
            <person name="Min B."/>
            <person name="Sierra-Patev S."/>
            <person name="Naranjo-Ortiz M."/>
            <person name="Looney B."/>
            <person name="Konkel Z."/>
            <person name="Slot J.C."/>
            <person name="Sakamoto Y."/>
            <person name="Steenwyk J.L."/>
            <person name="Rokas A."/>
            <person name="Carro J."/>
            <person name="Camarero S."/>
            <person name="Ferreira P."/>
            <person name="Molpeceres G."/>
            <person name="Ruiz-duenas F.J."/>
            <person name="Serrano A."/>
            <person name="Henrissat B."/>
            <person name="Drula E."/>
            <person name="Hughes K.W."/>
            <person name="Mata J.L."/>
            <person name="Ishikawa N.K."/>
            <person name="Vargas-Isla R."/>
            <person name="Ushijima S."/>
            <person name="Smith C.A."/>
            <person name="Ahrendt S."/>
            <person name="Andreopoulos W."/>
            <person name="He G."/>
            <person name="LaButti K."/>
            <person name="Lipzen A."/>
            <person name="Ng V."/>
            <person name="Riley R."/>
            <person name="Sandor L."/>
            <person name="Barry K."/>
            <person name="Martinez A.T."/>
            <person name="Xiao Y."/>
            <person name="Gibbons J.G."/>
            <person name="Terashima K."/>
            <person name="Hibbett D.S."/>
            <person name="Grigoriev I.V."/>
        </authorList>
    </citation>
    <scope>NUCLEOTIDE SEQUENCE</scope>
    <source>
        <strain evidence="4">ET3784</strain>
    </source>
</reference>
<organism evidence="4 5">
    <name type="scientific">Lentinula guzmanii</name>
    <dbReference type="NCBI Taxonomy" id="2804957"/>
    <lineage>
        <taxon>Eukaryota</taxon>
        <taxon>Fungi</taxon>
        <taxon>Dikarya</taxon>
        <taxon>Basidiomycota</taxon>
        <taxon>Agaricomycotina</taxon>
        <taxon>Agaricomycetes</taxon>
        <taxon>Agaricomycetidae</taxon>
        <taxon>Agaricales</taxon>
        <taxon>Marasmiineae</taxon>
        <taxon>Omphalotaceae</taxon>
        <taxon>Lentinula</taxon>
    </lineage>
</organism>
<dbReference type="EMBL" id="JANVFO010000009">
    <property type="protein sequence ID" value="KAJ3735519.1"/>
    <property type="molecule type" value="Genomic_DNA"/>
</dbReference>
<accession>A0AA38JI46</accession>
<evidence type="ECO:0000256" key="1">
    <source>
        <dbReference type="ARBA" id="ARBA00022723"/>
    </source>
</evidence>
<proteinExistence type="predicted"/>
<dbReference type="Gene3D" id="3.40.225.10">
    <property type="entry name" value="Class II aldolase/adducin N-terminal domain"/>
    <property type="match status" value="1"/>
</dbReference>
<dbReference type="PANTHER" id="PTHR22789:SF0">
    <property type="entry name" value="3-OXO-TETRONATE 4-PHOSPHATE DECARBOXYLASE-RELATED"/>
    <property type="match status" value="1"/>
</dbReference>
<keyword evidence="1" id="KW-0479">Metal-binding</keyword>
<keyword evidence="2" id="KW-0456">Lyase</keyword>
<dbReference type="InterPro" id="IPR001303">
    <property type="entry name" value="Aldolase_II/adducin_N"/>
</dbReference>
<dbReference type="GO" id="GO:0046872">
    <property type="term" value="F:metal ion binding"/>
    <property type="evidence" value="ECO:0007669"/>
    <property type="project" value="UniProtKB-KW"/>
</dbReference>
<dbReference type="GO" id="GO:0005829">
    <property type="term" value="C:cytosol"/>
    <property type="evidence" value="ECO:0007669"/>
    <property type="project" value="TreeGrafter"/>
</dbReference>
<name>A0AA38JI46_9AGAR</name>
<dbReference type="SUPFAM" id="SSF53639">
    <property type="entry name" value="AraD/HMP-PK domain-like"/>
    <property type="match status" value="1"/>
</dbReference>
<dbReference type="PANTHER" id="PTHR22789">
    <property type="entry name" value="FUCULOSE PHOSPHATE ALDOLASE"/>
    <property type="match status" value="1"/>
</dbReference>
<evidence type="ECO:0000313" key="4">
    <source>
        <dbReference type="EMBL" id="KAJ3735519.1"/>
    </source>
</evidence>
<dbReference type="AlphaFoldDB" id="A0AA38JI46"/>